<feature type="compositionally biased region" description="Basic and acidic residues" evidence="1">
    <location>
        <begin position="82"/>
        <end position="92"/>
    </location>
</feature>
<proteinExistence type="predicted"/>
<organism evidence="2 3">
    <name type="scientific">Piedraia hortae CBS 480.64</name>
    <dbReference type="NCBI Taxonomy" id="1314780"/>
    <lineage>
        <taxon>Eukaryota</taxon>
        <taxon>Fungi</taxon>
        <taxon>Dikarya</taxon>
        <taxon>Ascomycota</taxon>
        <taxon>Pezizomycotina</taxon>
        <taxon>Dothideomycetes</taxon>
        <taxon>Dothideomycetidae</taxon>
        <taxon>Capnodiales</taxon>
        <taxon>Piedraiaceae</taxon>
        <taxon>Piedraia</taxon>
    </lineage>
</organism>
<dbReference type="Proteomes" id="UP000799421">
    <property type="component" value="Unassembled WGS sequence"/>
</dbReference>
<name>A0A6A7BWG1_9PEZI</name>
<dbReference type="AlphaFoldDB" id="A0A6A7BWG1"/>
<sequence>MKPVYDQFKLALQELQAIQAQGESRRIQCTNRFRTQWDLPGRHEIMGILEESARNNQEAALSMDSIDRHWHLDADMMPQSEVARERRAKNDPHALPGWRRGPRGVAPMPTEHSAGTSTRREFSLDEEGAELLAQVTRDAATTGSRVAPARPDSILERGYWWSH</sequence>
<dbReference type="EMBL" id="MU005994">
    <property type="protein sequence ID" value="KAF2859317.1"/>
    <property type="molecule type" value="Genomic_DNA"/>
</dbReference>
<evidence type="ECO:0000313" key="3">
    <source>
        <dbReference type="Proteomes" id="UP000799421"/>
    </source>
</evidence>
<protein>
    <submittedName>
        <fullName evidence="2">Uncharacterized protein</fullName>
    </submittedName>
</protein>
<feature type="region of interest" description="Disordered" evidence="1">
    <location>
        <begin position="82"/>
        <end position="121"/>
    </location>
</feature>
<evidence type="ECO:0000313" key="2">
    <source>
        <dbReference type="EMBL" id="KAF2859317.1"/>
    </source>
</evidence>
<keyword evidence="3" id="KW-1185">Reference proteome</keyword>
<reference evidence="2" key="1">
    <citation type="journal article" date="2020" name="Stud. Mycol.">
        <title>101 Dothideomycetes genomes: a test case for predicting lifestyles and emergence of pathogens.</title>
        <authorList>
            <person name="Haridas S."/>
            <person name="Albert R."/>
            <person name="Binder M."/>
            <person name="Bloem J."/>
            <person name="Labutti K."/>
            <person name="Salamov A."/>
            <person name="Andreopoulos B."/>
            <person name="Baker S."/>
            <person name="Barry K."/>
            <person name="Bills G."/>
            <person name="Bluhm B."/>
            <person name="Cannon C."/>
            <person name="Castanera R."/>
            <person name="Culley D."/>
            <person name="Daum C."/>
            <person name="Ezra D."/>
            <person name="Gonzalez J."/>
            <person name="Henrissat B."/>
            <person name="Kuo A."/>
            <person name="Liang C."/>
            <person name="Lipzen A."/>
            <person name="Lutzoni F."/>
            <person name="Magnuson J."/>
            <person name="Mondo S."/>
            <person name="Nolan M."/>
            <person name="Ohm R."/>
            <person name="Pangilinan J."/>
            <person name="Park H.-J."/>
            <person name="Ramirez L."/>
            <person name="Alfaro M."/>
            <person name="Sun H."/>
            <person name="Tritt A."/>
            <person name="Yoshinaga Y."/>
            <person name="Zwiers L.-H."/>
            <person name="Turgeon B."/>
            <person name="Goodwin S."/>
            <person name="Spatafora J."/>
            <person name="Crous P."/>
            <person name="Grigoriev I."/>
        </authorList>
    </citation>
    <scope>NUCLEOTIDE SEQUENCE</scope>
    <source>
        <strain evidence="2">CBS 480.64</strain>
    </source>
</reference>
<evidence type="ECO:0000256" key="1">
    <source>
        <dbReference type="SAM" id="MobiDB-lite"/>
    </source>
</evidence>
<gene>
    <name evidence="2" type="ORF">K470DRAFT_100567</name>
</gene>
<accession>A0A6A7BWG1</accession>